<dbReference type="InterPro" id="IPR007612">
    <property type="entry name" value="LOR"/>
</dbReference>
<dbReference type="Pfam" id="PF04525">
    <property type="entry name" value="LOR"/>
    <property type="match status" value="1"/>
</dbReference>
<evidence type="ECO:0000313" key="2">
    <source>
        <dbReference type="EMBL" id="KAH9289858.1"/>
    </source>
</evidence>
<dbReference type="OMA" id="EHCEMED"/>
<keyword evidence="3" id="KW-1185">Reference proteome</keyword>
<protein>
    <recommendedName>
        <fullName evidence="4">Protein LURP-one-related 8-like</fullName>
    </recommendedName>
</protein>
<evidence type="ECO:0000313" key="3">
    <source>
        <dbReference type="Proteomes" id="UP000824469"/>
    </source>
</evidence>
<dbReference type="EMBL" id="JAHRHJ020003813">
    <property type="protein sequence ID" value="KAH9289858.1"/>
    <property type="molecule type" value="Genomic_DNA"/>
</dbReference>
<dbReference type="AlphaFoldDB" id="A0AA38BZL9"/>
<proteinExistence type="inferred from homology"/>
<dbReference type="PANTHER" id="PTHR31087">
    <property type="match status" value="1"/>
</dbReference>
<dbReference type="Proteomes" id="UP000824469">
    <property type="component" value="Unassembled WGS sequence"/>
</dbReference>
<comment type="caution">
    <text evidence="2">The sequence shown here is derived from an EMBL/GenBank/DDBJ whole genome shotgun (WGS) entry which is preliminary data.</text>
</comment>
<dbReference type="SUPFAM" id="SSF54518">
    <property type="entry name" value="Tubby C-terminal domain-like"/>
    <property type="match status" value="1"/>
</dbReference>
<dbReference type="PANTHER" id="PTHR31087:SF60">
    <property type="entry name" value="PROTEIN LURP-ONE-RELATED 5"/>
    <property type="match status" value="1"/>
</dbReference>
<dbReference type="Gene3D" id="2.40.160.200">
    <property type="entry name" value="LURP1-related"/>
    <property type="match status" value="1"/>
</dbReference>
<sequence length="190" mass="21388">MSQNDSLCEELSLQVIVDQQFCCKTATTLTVWNKSLLFAAEGFTVFDSNGNLLFRVDTDDSLLLMDALGKPLLTLRRKHPSLHQRWEGFPGNNVDDHKPLFTVRRSSILPMNDCVEVFMNCGFICKPCADYEIEGSFSDRCCTIYTTAPRMPAAEVKRKCSGTGTMLGKDVYTLYIERGFDQAFIMGIII</sequence>
<gene>
    <name evidence="2" type="ORF">KI387_033975</name>
</gene>
<accession>A0AA38BZL9</accession>
<comment type="similarity">
    <text evidence="1">Belongs to the LOR family.</text>
</comment>
<name>A0AA38BZL9_TAXCH</name>
<evidence type="ECO:0000256" key="1">
    <source>
        <dbReference type="ARBA" id="ARBA00005437"/>
    </source>
</evidence>
<reference evidence="2 3" key="1">
    <citation type="journal article" date="2021" name="Nat. Plants">
        <title>The Taxus genome provides insights into paclitaxel biosynthesis.</title>
        <authorList>
            <person name="Xiong X."/>
            <person name="Gou J."/>
            <person name="Liao Q."/>
            <person name="Li Y."/>
            <person name="Zhou Q."/>
            <person name="Bi G."/>
            <person name="Li C."/>
            <person name="Du R."/>
            <person name="Wang X."/>
            <person name="Sun T."/>
            <person name="Guo L."/>
            <person name="Liang H."/>
            <person name="Lu P."/>
            <person name="Wu Y."/>
            <person name="Zhang Z."/>
            <person name="Ro D.K."/>
            <person name="Shang Y."/>
            <person name="Huang S."/>
            <person name="Yan J."/>
        </authorList>
    </citation>
    <scope>NUCLEOTIDE SEQUENCE [LARGE SCALE GENOMIC DNA]</scope>
    <source>
        <strain evidence="2">Ta-2019</strain>
    </source>
</reference>
<feature type="non-terminal residue" evidence="2">
    <location>
        <position position="1"/>
    </location>
</feature>
<evidence type="ECO:0008006" key="4">
    <source>
        <dbReference type="Google" id="ProtNLM"/>
    </source>
</evidence>
<dbReference type="InterPro" id="IPR038595">
    <property type="entry name" value="LOR_sf"/>
</dbReference>
<dbReference type="InterPro" id="IPR025659">
    <property type="entry name" value="Tubby-like_C"/>
</dbReference>
<organism evidence="2 3">
    <name type="scientific">Taxus chinensis</name>
    <name type="common">Chinese yew</name>
    <name type="synonym">Taxus wallichiana var. chinensis</name>
    <dbReference type="NCBI Taxonomy" id="29808"/>
    <lineage>
        <taxon>Eukaryota</taxon>
        <taxon>Viridiplantae</taxon>
        <taxon>Streptophyta</taxon>
        <taxon>Embryophyta</taxon>
        <taxon>Tracheophyta</taxon>
        <taxon>Spermatophyta</taxon>
        <taxon>Pinopsida</taxon>
        <taxon>Pinidae</taxon>
        <taxon>Conifers II</taxon>
        <taxon>Cupressales</taxon>
        <taxon>Taxaceae</taxon>
        <taxon>Taxus</taxon>
    </lineage>
</organism>